<feature type="region of interest" description="Disordered" evidence="1">
    <location>
        <begin position="26"/>
        <end position="52"/>
    </location>
</feature>
<proteinExistence type="predicted"/>
<protein>
    <submittedName>
        <fullName evidence="2">Uncharacterized protein</fullName>
    </submittedName>
</protein>
<dbReference type="AlphaFoldDB" id="A0A699U0N7"/>
<name>A0A699U0N7_TANCI</name>
<evidence type="ECO:0000313" key="2">
    <source>
        <dbReference type="EMBL" id="GFD13464.1"/>
    </source>
</evidence>
<comment type="caution">
    <text evidence="2">The sequence shown here is derived from an EMBL/GenBank/DDBJ whole genome shotgun (WGS) entry which is preliminary data.</text>
</comment>
<gene>
    <name evidence="2" type="ORF">Tci_885433</name>
</gene>
<accession>A0A699U0N7</accession>
<reference evidence="2" key="1">
    <citation type="journal article" date="2019" name="Sci. Rep.">
        <title>Draft genome of Tanacetum cinerariifolium, the natural source of mosquito coil.</title>
        <authorList>
            <person name="Yamashiro T."/>
            <person name="Shiraishi A."/>
            <person name="Satake H."/>
            <person name="Nakayama K."/>
        </authorList>
    </citation>
    <scope>NUCLEOTIDE SEQUENCE</scope>
</reference>
<feature type="non-terminal residue" evidence="2">
    <location>
        <position position="52"/>
    </location>
</feature>
<organism evidence="2">
    <name type="scientific">Tanacetum cinerariifolium</name>
    <name type="common">Dalmatian daisy</name>
    <name type="synonym">Chrysanthemum cinerariifolium</name>
    <dbReference type="NCBI Taxonomy" id="118510"/>
    <lineage>
        <taxon>Eukaryota</taxon>
        <taxon>Viridiplantae</taxon>
        <taxon>Streptophyta</taxon>
        <taxon>Embryophyta</taxon>
        <taxon>Tracheophyta</taxon>
        <taxon>Spermatophyta</taxon>
        <taxon>Magnoliopsida</taxon>
        <taxon>eudicotyledons</taxon>
        <taxon>Gunneridae</taxon>
        <taxon>Pentapetalae</taxon>
        <taxon>asterids</taxon>
        <taxon>campanulids</taxon>
        <taxon>Asterales</taxon>
        <taxon>Asteraceae</taxon>
        <taxon>Asteroideae</taxon>
        <taxon>Anthemideae</taxon>
        <taxon>Anthemidinae</taxon>
        <taxon>Tanacetum</taxon>
    </lineage>
</organism>
<sequence>METGSTLDYIFMPIWKDGSPLFDSSLKISDDAGSPPSGDAGKKNDEVLDKES</sequence>
<evidence type="ECO:0000256" key="1">
    <source>
        <dbReference type="SAM" id="MobiDB-lite"/>
    </source>
</evidence>
<feature type="compositionally biased region" description="Basic and acidic residues" evidence="1">
    <location>
        <begin position="40"/>
        <end position="52"/>
    </location>
</feature>
<dbReference type="EMBL" id="BKCJ011272730">
    <property type="protein sequence ID" value="GFD13464.1"/>
    <property type="molecule type" value="Genomic_DNA"/>
</dbReference>